<dbReference type="Gramene" id="PHT74626">
    <property type="protein sequence ID" value="PHT74626"/>
    <property type="gene ID" value="T459_21903"/>
</dbReference>
<dbReference type="PANTHER" id="PTHR46524:SF12">
    <property type="entry name" value="CW-TYPE DOMAIN-CONTAINING PROTEIN"/>
    <property type="match status" value="1"/>
</dbReference>
<dbReference type="EMBL" id="AYRZ02000008">
    <property type="protein sequence ID" value="PHT74626.1"/>
    <property type="molecule type" value="Genomic_DNA"/>
</dbReference>
<evidence type="ECO:0000313" key="7">
    <source>
        <dbReference type="Proteomes" id="UP000222542"/>
    </source>
</evidence>
<evidence type="ECO:0000259" key="5">
    <source>
        <dbReference type="PROSITE" id="PS51050"/>
    </source>
</evidence>
<keyword evidence="7" id="KW-1185">Reference proteome</keyword>
<dbReference type="GO" id="GO:0008270">
    <property type="term" value="F:zinc ion binding"/>
    <property type="evidence" value="ECO:0007669"/>
    <property type="project" value="UniProtKB-KW"/>
</dbReference>
<accession>A0A2G2YY06</accession>
<dbReference type="PROSITE" id="PS51050">
    <property type="entry name" value="ZF_CW"/>
    <property type="match status" value="1"/>
</dbReference>
<feature type="region of interest" description="Disordered" evidence="4">
    <location>
        <begin position="256"/>
        <end position="278"/>
    </location>
</feature>
<evidence type="ECO:0000256" key="1">
    <source>
        <dbReference type="ARBA" id="ARBA00022723"/>
    </source>
</evidence>
<organism evidence="6 7">
    <name type="scientific">Capsicum annuum</name>
    <name type="common">Capsicum pepper</name>
    <dbReference type="NCBI Taxonomy" id="4072"/>
    <lineage>
        <taxon>Eukaryota</taxon>
        <taxon>Viridiplantae</taxon>
        <taxon>Streptophyta</taxon>
        <taxon>Embryophyta</taxon>
        <taxon>Tracheophyta</taxon>
        <taxon>Spermatophyta</taxon>
        <taxon>Magnoliopsida</taxon>
        <taxon>eudicotyledons</taxon>
        <taxon>Gunneridae</taxon>
        <taxon>Pentapetalae</taxon>
        <taxon>asterids</taxon>
        <taxon>lamiids</taxon>
        <taxon>Solanales</taxon>
        <taxon>Solanaceae</taxon>
        <taxon>Solanoideae</taxon>
        <taxon>Capsiceae</taxon>
        <taxon>Capsicum</taxon>
    </lineage>
</organism>
<dbReference type="AlphaFoldDB" id="A0A2G2YY06"/>
<evidence type="ECO:0000313" key="6">
    <source>
        <dbReference type="EMBL" id="PHT74626.1"/>
    </source>
</evidence>
<dbReference type="PANTHER" id="PTHR46524">
    <property type="entry name" value="CW-TYPE ZINC FINGER"/>
    <property type="match status" value="1"/>
</dbReference>
<evidence type="ECO:0000256" key="3">
    <source>
        <dbReference type="ARBA" id="ARBA00022833"/>
    </source>
</evidence>
<proteinExistence type="predicted"/>
<reference evidence="6 7" key="1">
    <citation type="journal article" date="2014" name="Nat. Genet.">
        <title>Genome sequence of the hot pepper provides insights into the evolution of pungency in Capsicum species.</title>
        <authorList>
            <person name="Kim S."/>
            <person name="Park M."/>
            <person name="Yeom S.I."/>
            <person name="Kim Y.M."/>
            <person name="Lee J.M."/>
            <person name="Lee H.A."/>
            <person name="Seo E."/>
            <person name="Choi J."/>
            <person name="Cheong K."/>
            <person name="Kim K.T."/>
            <person name="Jung K."/>
            <person name="Lee G.W."/>
            <person name="Oh S.K."/>
            <person name="Bae C."/>
            <person name="Kim S.B."/>
            <person name="Lee H.Y."/>
            <person name="Kim S.Y."/>
            <person name="Kim M.S."/>
            <person name="Kang B.C."/>
            <person name="Jo Y.D."/>
            <person name="Yang H.B."/>
            <person name="Jeong H.J."/>
            <person name="Kang W.H."/>
            <person name="Kwon J.K."/>
            <person name="Shin C."/>
            <person name="Lim J.Y."/>
            <person name="Park J.H."/>
            <person name="Huh J.H."/>
            <person name="Kim J.S."/>
            <person name="Kim B.D."/>
            <person name="Cohen O."/>
            <person name="Paran I."/>
            <person name="Suh M.C."/>
            <person name="Lee S.B."/>
            <person name="Kim Y.K."/>
            <person name="Shin Y."/>
            <person name="Noh S.J."/>
            <person name="Park J."/>
            <person name="Seo Y.S."/>
            <person name="Kwon S.Y."/>
            <person name="Kim H.A."/>
            <person name="Park J.M."/>
            <person name="Kim H.J."/>
            <person name="Choi S.B."/>
            <person name="Bosland P.W."/>
            <person name="Reeves G."/>
            <person name="Jo S.H."/>
            <person name="Lee B.W."/>
            <person name="Cho H.T."/>
            <person name="Choi H.S."/>
            <person name="Lee M.S."/>
            <person name="Yu Y."/>
            <person name="Do Choi Y."/>
            <person name="Park B.S."/>
            <person name="van Deynze A."/>
            <person name="Ashrafi H."/>
            <person name="Hill T."/>
            <person name="Kim W.T."/>
            <person name="Pai H.S."/>
            <person name="Ahn H.K."/>
            <person name="Yeam I."/>
            <person name="Giovannoni J.J."/>
            <person name="Rose J.K."/>
            <person name="Sorensen I."/>
            <person name="Lee S.J."/>
            <person name="Kim R.W."/>
            <person name="Choi I.Y."/>
            <person name="Choi B.S."/>
            <person name="Lim J.S."/>
            <person name="Lee Y.H."/>
            <person name="Choi D."/>
        </authorList>
    </citation>
    <scope>NUCLEOTIDE SEQUENCE [LARGE SCALE GENOMIC DNA]</scope>
    <source>
        <strain evidence="7">cv. CM334</strain>
    </source>
</reference>
<dbReference type="Pfam" id="PF07496">
    <property type="entry name" value="zf-CW"/>
    <property type="match status" value="1"/>
</dbReference>
<dbReference type="InterPro" id="IPR011124">
    <property type="entry name" value="Znf_CW"/>
</dbReference>
<gene>
    <name evidence="6" type="ORF">T459_21903</name>
</gene>
<dbReference type="Proteomes" id="UP000222542">
    <property type="component" value="Unassembled WGS sequence"/>
</dbReference>
<dbReference type="Gene3D" id="3.30.40.100">
    <property type="match status" value="1"/>
</dbReference>
<reference evidence="6 7" key="2">
    <citation type="journal article" date="2017" name="Genome Biol.">
        <title>New reference genome sequences of hot pepper reveal the massive evolution of plant disease-resistance genes by retroduplication.</title>
        <authorList>
            <person name="Kim S."/>
            <person name="Park J."/>
            <person name="Yeom S.I."/>
            <person name="Kim Y.M."/>
            <person name="Seo E."/>
            <person name="Kim K.T."/>
            <person name="Kim M.S."/>
            <person name="Lee J.M."/>
            <person name="Cheong K."/>
            <person name="Shin H.S."/>
            <person name="Kim S.B."/>
            <person name="Han K."/>
            <person name="Lee J."/>
            <person name="Park M."/>
            <person name="Lee H.A."/>
            <person name="Lee H.Y."/>
            <person name="Lee Y."/>
            <person name="Oh S."/>
            <person name="Lee J.H."/>
            <person name="Choi E."/>
            <person name="Choi E."/>
            <person name="Lee S.E."/>
            <person name="Jeon J."/>
            <person name="Kim H."/>
            <person name="Choi G."/>
            <person name="Song H."/>
            <person name="Lee J."/>
            <person name="Lee S.C."/>
            <person name="Kwon J.K."/>
            <person name="Lee H.Y."/>
            <person name="Koo N."/>
            <person name="Hong Y."/>
            <person name="Kim R.W."/>
            <person name="Kang W.H."/>
            <person name="Huh J.H."/>
            <person name="Kang B.C."/>
            <person name="Yang T.J."/>
            <person name="Lee Y.H."/>
            <person name="Bennetzen J.L."/>
            <person name="Choi D."/>
        </authorList>
    </citation>
    <scope>NUCLEOTIDE SEQUENCE [LARGE SCALE GENOMIC DNA]</scope>
    <source>
        <strain evidence="7">cv. CM334</strain>
    </source>
</reference>
<dbReference type="InterPro" id="IPR055300">
    <property type="entry name" value="CWZF3/5/7"/>
</dbReference>
<keyword evidence="1" id="KW-0479">Metal-binding</keyword>
<name>A0A2G2YY06_CAPAN</name>
<protein>
    <recommendedName>
        <fullName evidence="5">CW-type domain-containing protein</fullName>
    </recommendedName>
</protein>
<comment type="caution">
    <text evidence="6">The sequence shown here is derived from an EMBL/GenBank/DDBJ whole genome shotgun (WGS) entry which is preliminary data.</text>
</comment>
<feature type="domain" description="CW-type" evidence="5">
    <location>
        <begin position="128"/>
        <end position="181"/>
    </location>
</feature>
<dbReference type="STRING" id="4072.A0A2G2YY06"/>
<sequence>MGTHLPVEGVILRSNPYVLELRSQRRLRHLTCQLSVDEVAYLPVEGSHHSHLSTCQLRNSGLLDTVNSEQYRTQLVLSEPRLFLLNNPIVFELNAEVTTSSVGLPVSMRKKVVKRVASHKDEPPVSPFIIQGDWICCVNFHKWRLLPYGIKREQLSASWLCSMLDWLPGMNCCDISKEDTTRGLHAIFQSLILNNFQNRDGKGSIDVKAHNGKTISVKKRKLKDQDCLGISRCNGNDLGDDDANAVNRKVSSGFKKQEISKRESRISKGEEKSQTRDTVARIIPGIKDSPLIDGSAADREH</sequence>
<keyword evidence="2" id="KW-0863">Zinc-finger</keyword>
<evidence type="ECO:0000256" key="4">
    <source>
        <dbReference type="SAM" id="MobiDB-lite"/>
    </source>
</evidence>
<keyword evidence="3" id="KW-0862">Zinc</keyword>
<evidence type="ECO:0000256" key="2">
    <source>
        <dbReference type="ARBA" id="ARBA00022771"/>
    </source>
</evidence>